<evidence type="ECO:0000313" key="1">
    <source>
        <dbReference type="EMBL" id="OHA96142.1"/>
    </source>
</evidence>
<gene>
    <name evidence="1" type="ORF">A3C70_03450</name>
</gene>
<organism evidence="1 2">
    <name type="scientific">Candidatus Zambryskibacteria bacterium RIFCSPHIGHO2_02_FULL_43_14</name>
    <dbReference type="NCBI Taxonomy" id="1802748"/>
    <lineage>
        <taxon>Bacteria</taxon>
        <taxon>Candidatus Zambryskiibacteriota</taxon>
    </lineage>
</organism>
<sequence>MKEAKNKKIVGFAAYGSENIPKELMEHFTDNLVRIMDLVNLQGMVIDNPVVAKTIKEIFEMVWANVKEPV</sequence>
<protein>
    <submittedName>
        <fullName evidence="1">Uncharacterized protein</fullName>
    </submittedName>
</protein>
<name>A0A1G2TG47_9BACT</name>
<proteinExistence type="predicted"/>
<dbReference type="EMBL" id="MHVR01000010">
    <property type="protein sequence ID" value="OHA96142.1"/>
    <property type="molecule type" value="Genomic_DNA"/>
</dbReference>
<reference evidence="1 2" key="1">
    <citation type="journal article" date="2016" name="Nat. Commun.">
        <title>Thousands of microbial genomes shed light on interconnected biogeochemical processes in an aquifer system.</title>
        <authorList>
            <person name="Anantharaman K."/>
            <person name="Brown C.T."/>
            <person name="Hug L.A."/>
            <person name="Sharon I."/>
            <person name="Castelle C.J."/>
            <person name="Probst A.J."/>
            <person name="Thomas B.C."/>
            <person name="Singh A."/>
            <person name="Wilkins M.J."/>
            <person name="Karaoz U."/>
            <person name="Brodie E.L."/>
            <person name="Williams K.H."/>
            <person name="Hubbard S.S."/>
            <person name="Banfield J.F."/>
        </authorList>
    </citation>
    <scope>NUCLEOTIDE SEQUENCE [LARGE SCALE GENOMIC DNA]</scope>
</reference>
<dbReference type="AlphaFoldDB" id="A0A1G2TG47"/>
<comment type="caution">
    <text evidence="1">The sequence shown here is derived from an EMBL/GenBank/DDBJ whole genome shotgun (WGS) entry which is preliminary data.</text>
</comment>
<dbReference type="Proteomes" id="UP000178175">
    <property type="component" value="Unassembled WGS sequence"/>
</dbReference>
<evidence type="ECO:0000313" key="2">
    <source>
        <dbReference type="Proteomes" id="UP000178175"/>
    </source>
</evidence>
<accession>A0A1G2TG47</accession>